<gene>
    <name evidence="2" type="ORF">PBIL07802_LOCUS1352</name>
</gene>
<feature type="region of interest" description="Disordered" evidence="1">
    <location>
        <begin position="109"/>
        <end position="128"/>
    </location>
</feature>
<sequence length="151" mass="17189">MSRTIMMKEEATSKRETDSIFSKTLTKGVQGGIDEDDGDDKPLGPHREVHVSIESTLEVDTGGKFDEVRELEAKVPPKRKLYDTLMESVEEAVVRVREGLSLVKTVENEMPNKWGGGGGERERDQYQSSLPYREKRQLVQLVRENCCSCWR</sequence>
<feature type="region of interest" description="Disordered" evidence="1">
    <location>
        <begin position="1"/>
        <end position="46"/>
    </location>
</feature>
<accession>A0A7S3CWA3</accession>
<evidence type="ECO:0000256" key="1">
    <source>
        <dbReference type="SAM" id="MobiDB-lite"/>
    </source>
</evidence>
<reference evidence="2" key="1">
    <citation type="submission" date="2021-01" db="EMBL/GenBank/DDBJ databases">
        <authorList>
            <person name="Corre E."/>
            <person name="Pelletier E."/>
            <person name="Niang G."/>
            <person name="Scheremetjew M."/>
            <person name="Finn R."/>
            <person name="Kale V."/>
            <person name="Holt S."/>
            <person name="Cochrane G."/>
            <person name="Meng A."/>
            <person name="Brown T."/>
            <person name="Cohen L."/>
        </authorList>
    </citation>
    <scope>NUCLEOTIDE SEQUENCE</scope>
    <source>
        <strain evidence="2">NIES-2562</strain>
    </source>
</reference>
<dbReference type="AlphaFoldDB" id="A0A7S3CWA3"/>
<protein>
    <submittedName>
        <fullName evidence="2">Uncharacterized protein</fullName>
    </submittedName>
</protein>
<proteinExistence type="predicted"/>
<name>A0A7S3CWA3_9EUKA</name>
<feature type="compositionally biased region" description="Basic and acidic residues" evidence="1">
    <location>
        <begin position="1"/>
        <end position="18"/>
    </location>
</feature>
<evidence type="ECO:0000313" key="2">
    <source>
        <dbReference type="EMBL" id="CAE0239207.1"/>
    </source>
</evidence>
<dbReference type="EMBL" id="HBIB01001963">
    <property type="protein sequence ID" value="CAE0239207.1"/>
    <property type="molecule type" value="Transcribed_RNA"/>
</dbReference>
<organism evidence="2">
    <name type="scientific">Palpitomonas bilix</name>
    <dbReference type="NCBI Taxonomy" id="652834"/>
    <lineage>
        <taxon>Eukaryota</taxon>
        <taxon>Eukaryota incertae sedis</taxon>
    </lineage>
</organism>